<evidence type="ECO:0000313" key="5">
    <source>
        <dbReference type="Proteomes" id="UP001596103"/>
    </source>
</evidence>
<keyword evidence="2" id="KW-0456">Lyase</keyword>
<dbReference type="InterPro" id="IPR005593">
    <property type="entry name" value="Xul5P/Fru6P_PKetolase"/>
</dbReference>
<dbReference type="PANTHER" id="PTHR31273">
    <property type="entry name" value="PHOSPHOKETOLASE-RELATED"/>
    <property type="match status" value="1"/>
</dbReference>
<dbReference type="Proteomes" id="UP001596103">
    <property type="component" value="Unassembled WGS sequence"/>
</dbReference>
<evidence type="ECO:0000313" key="4">
    <source>
        <dbReference type="EMBL" id="MFC5429955.1"/>
    </source>
</evidence>
<feature type="domain" description="Xylulose 5-phosphate/Fructose 6-phosphate phosphoketolase C-terminal" evidence="3">
    <location>
        <begin position="1"/>
        <end position="75"/>
    </location>
</feature>
<name>A0ABW0JAN3_9BURK</name>
<protein>
    <recommendedName>
        <fullName evidence="3">Xylulose 5-phosphate/Fructose 6-phosphate phosphoketolase C-terminal domain-containing protein</fullName>
    </recommendedName>
</protein>
<dbReference type="RefSeq" id="WP_377712117.1">
    <property type="nucleotide sequence ID" value="NZ_JBHSMP010000016.1"/>
</dbReference>
<accession>A0ABW0JAN3</accession>
<comment type="caution">
    <text evidence="4">The sequence shown here is derived from an EMBL/GenBank/DDBJ whole genome shotgun (WGS) entry which is preliminary data.</text>
</comment>
<dbReference type="InterPro" id="IPR009014">
    <property type="entry name" value="Transketo_C/PFOR_II"/>
</dbReference>
<dbReference type="Pfam" id="PF09363">
    <property type="entry name" value="XFP_C"/>
    <property type="match status" value="1"/>
</dbReference>
<evidence type="ECO:0000256" key="1">
    <source>
        <dbReference type="ARBA" id="ARBA00005623"/>
    </source>
</evidence>
<proteinExistence type="inferred from homology"/>
<organism evidence="4 5">
    <name type="scientific">Paraburkholderia denitrificans</name>
    <dbReference type="NCBI Taxonomy" id="694025"/>
    <lineage>
        <taxon>Bacteria</taxon>
        <taxon>Pseudomonadati</taxon>
        <taxon>Pseudomonadota</taxon>
        <taxon>Betaproteobacteria</taxon>
        <taxon>Burkholderiales</taxon>
        <taxon>Burkholderiaceae</taxon>
        <taxon>Paraburkholderia</taxon>
    </lineage>
</organism>
<dbReference type="InterPro" id="IPR018969">
    <property type="entry name" value="Xul5P/Fru6P_PKetolase_C"/>
</dbReference>
<evidence type="ECO:0000256" key="2">
    <source>
        <dbReference type="ARBA" id="ARBA00023239"/>
    </source>
</evidence>
<keyword evidence="5" id="KW-1185">Reference proteome</keyword>
<comment type="similarity">
    <text evidence="1">Belongs to the XFP family.</text>
</comment>
<dbReference type="PANTHER" id="PTHR31273:SF0">
    <property type="entry name" value="PHOSPHOKETOLASE-RELATED"/>
    <property type="match status" value="1"/>
</dbReference>
<dbReference type="Gene3D" id="3.40.50.920">
    <property type="match status" value="1"/>
</dbReference>
<dbReference type="EMBL" id="JBHSMP010000016">
    <property type="protein sequence ID" value="MFC5429955.1"/>
    <property type="molecule type" value="Genomic_DNA"/>
</dbReference>
<evidence type="ECO:0000259" key="3">
    <source>
        <dbReference type="Pfam" id="PF09363"/>
    </source>
</evidence>
<gene>
    <name evidence="4" type="ORF">ACFPTO_14260</name>
</gene>
<sequence length="90" mass="10246">MFAYHSYPPPIPRLTYRRANHANIHVHGFIEEGTTTTPFDMTVLNRLDRYHLCEAVIDRVDGLAQRAAPAKSKRRVEALSACARTRARTP</sequence>
<reference evidence="5" key="1">
    <citation type="journal article" date="2019" name="Int. J. Syst. Evol. Microbiol.">
        <title>The Global Catalogue of Microorganisms (GCM) 10K type strain sequencing project: providing services to taxonomists for standard genome sequencing and annotation.</title>
        <authorList>
            <consortium name="The Broad Institute Genomics Platform"/>
            <consortium name="The Broad Institute Genome Sequencing Center for Infectious Disease"/>
            <person name="Wu L."/>
            <person name="Ma J."/>
        </authorList>
    </citation>
    <scope>NUCLEOTIDE SEQUENCE [LARGE SCALE GENOMIC DNA]</scope>
    <source>
        <strain evidence="5">CCUG 56042</strain>
    </source>
</reference>